<evidence type="ECO:0000256" key="1">
    <source>
        <dbReference type="SAM" id="SignalP"/>
    </source>
</evidence>
<dbReference type="OrthoDB" id="6366074at2"/>
<gene>
    <name evidence="2" type="ORF">SAMN05216429_1128</name>
</gene>
<feature type="signal peptide" evidence="1">
    <location>
        <begin position="1"/>
        <end position="25"/>
    </location>
</feature>
<name>A0A1I3XLE2_9GAMM</name>
<dbReference type="RefSeq" id="WP_091706196.1">
    <property type="nucleotide sequence ID" value="NZ_BMYN01000008.1"/>
</dbReference>
<feature type="chain" id="PRO_5011756429" evidence="1">
    <location>
        <begin position="26"/>
        <end position="161"/>
    </location>
</feature>
<proteinExistence type="predicted"/>
<evidence type="ECO:0000313" key="3">
    <source>
        <dbReference type="Proteomes" id="UP000199445"/>
    </source>
</evidence>
<keyword evidence="3" id="KW-1185">Reference proteome</keyword>
<evidence type="ECO:0000313" key="2">
    <source>
        <dbReference type="EMBL" id="SFK19856.1"/>
    </source>
</evidence>
<reference evidence="2 3" key="1">
    <citation type="submission" date="2016-10" db="EMBL/GenBank/DDBJ databases">
        <authorList>
            <person name="de Groot N.N."/>
        </authorList>
    </citation>
    <scope>NUCLEOTIDE SEQUENCE [LARGE SCALE GENOMIC DNA]</scope>
    <source>
        <strain evidence="2 3">IBRC-M 10445</strain>
    </source>
</reference>
<sequence length="161" mass="17481">MPMMPRILLPLFLTGLSVLPAFTLAENATPEAYIGSKHLVLEIRHCECEAVKPNGHPSVLLSDFLQESSVVKTAVFTEDNGFVASDYVTMGYEFSPIKDSSDTFSFNYTGTHTTSSGQSSGSGELLLEKGQWVHLFGSHHESTSGARHANVAVRLVEFEGS</sequence>
<organism evidence="2 3">
    <name type="scientific">Marinobacter persicus</name>
    <dbReference type="NCBI Taxonomy" id="930118"/>
    <lineage>
        <taxon>Bacteria</taxon>
        <taxon>Pseudomonadati</taxon>
        <taxon>Pseudomonadota</taxon>
        <taxon>Gammaproteobacteria</taxon>
        <taxon>Pseudomonadales</taxon>
        <taxon>Marinobacteraceae</taxon>
        <taxon>Marinobacter</taxon>
    </lineage>
</organism>
<dbReference type="AlphaFoldDB" id="A0A1I3XLE2"/>
<keyword evidence="1" id="KW-0732">Signal</keyword>
<dbReference type="EMBL" id="FOSC01000012">
    <property type="protein sequence ID" value="SFK19856.1"/>
    <property type="molecule type" value="Genomic_DNA"/>
</dbReference>
<accession>A0A1I3XLE2</accession>
<dbReference type="Proteomes" id="UP000199445">
    <property type="component" value="Unassembled WGS sequence"/>
</dbReference>
<protein>
    <submittedName>
        <fullName evidence="2">Uncharacterized protein</fullName>
    </submittedName>
</protein>